<gene>
    <name evidence="2" type="ORF">DK847_06115</name>
</gene>
<evidence type="ECO:0000313" key="2">
    <source>
        <dbReference type="EMBL" id="PZF77997.1"/>
    </source>
</evidence>
<organism evidence="2 3">
    <name type="scientific">Aestuariivirga litoralis</name>
    <dbReference type="NCBI Taxonomy" id="2650924"/>
    <lineage>
        <taxon>Bacteria</taxon>
        <taxon>Pseudomonadati</taxon>
        <taxon>Pseudomonadota</taxon>
        <taxon>Alphaproteobacteria</taxon>
        <taxon>Hyphomicrobiales</taxon>
        <taxon>Aestuariivirgaceae</taxon>
        <taxon>Aestuariivirga</taxon>
    </lineage>
</organism>
<comment type="caution">
    <text evidence="2">The sequence shown here is derived from an EMBL/GenBank/DDBJ whole genome shotgun (WGS) entry which is preliminary data.</text>
</comment>
<feature type="transmembrane region" description="Helical" evidence="1">
    <location>
        <begin position="20"/>
        <end position="41"/>
    </location>
</feature>
<reference evidence="3" key="1">
    <citation type="submission" date="2018-06" db="EMBL/GenBank/DDBJ databases">
        <title>Aestuariibacter litoralis strain KCTC 52945T.</title>
        <authorList>
            <person name="Li X."/>
            <person name="Salam N."/>
            <person name="Li J.-L."/>
            <person name="Chen Y.-M."/>
            <person name="Yang Z.-W."/>
            <person name="Zhang L.-Y."/>
            <person name="Han M.-X."/>
            <person name="Xiao M."/>
            <person name="Li W.-J."/>
        </authorList>
    </citation>
    <scope>NUCLEOTIDE SEQUENCE [LARGE SCALE GENOMIC DNA]</scope>
    <source>
        <strain evidence="3">KCTC 52945</strain>
    </source>
</reference>
<keyword evidence="1" id="KW-0812">Transmembrane</keyword>
<dbReference type="AlphaFoldDB" id="A0A2W2BQJ1"/>
<sequence length="252" mass="28101">MAESPKASEIRERARAWRDIMLQMTATIMIPLTIAGMGLYYTRWQQNVNDLKTMIDLVSDDKPERQKYGIAMFEYLLKNDKVPVEFVAAQLDYANNASDPQLLPAMERALTAAAQTNTNVQAVFKEAVGRLPSRVFVNVLNEQQRACFSKLLTGLKDTDGAAITVPSIAMAKWDGKVNEIRAMNDDDVPKAEAIANWLRNIGFDIQVVNLTNIWSGAKKVRPNTFEIWFGDKDLPPICTGKQAAIQSPPPSN</sequence>
<evidence type="ECO:0000313" key="3">
    <source>
        <dbReference type="Proteomes" id="UP000248795"/>
    </source>
</evidence>
<evidence type="ECO:0000256" key="1">
    <source>
        <dbReference type="SAM" id="Phobius"/>
    </source>
</evidence>
<keyword evidence="1" id="KW-0472">Membrane</keyword>
<dbReference type="RefSeq" id="WP_111196876.1">
    <property type="nucleotide sequence ID" value="NZ_QKVK01000002.1"/>
</dbReference>
<protein>
    <submittedName>
        <fullName evidence="2">Uncharacterized protein</fullName>
    </submittedName>
</protein>
<proteinExistence type="predicted"/>
<name>A0A2W2BQJ1_9HYPH</name>
<dbReference type="EMBL" id="QKVK01000002">
    <property type="protein sequence ID" value="PZF77997.1"/>
    <property type="molecule type" value="Genomic_DNA"/>
</dbReference>
<keyword evidence="1" id="KW-1133">Transmembrane helix</keyword>
<dbReference type="Proteomes" id="UP000248795">
    <property type="component" value="Unassembled WGS sequence"/>
</dbReference>
<accession>A0A2W2BQJ1</accession>
<keyword evidence="3" id="KW-1185">Reference proteome</keyword>